<protein>
    <recommendedName>
        <fullName evidence="3">SnoaL-like domain-containing protein</fullName>
    </recommendedName>
</protein>
<organism evidence="1 2">
    <name type="scientific">Dothistroma septosporum (strain NZE10 / CBS 128990)</name>
    <name type="common">Red band needle blight fungus</name>
    <name type="synonym">Mycosphaerella pini</name>
    <dbReference type="NCBI Taxonomy" id="675120"/>
    <lineage>
        <taxon>Eukaryota</taxon>
        <taxon>Fungi</taxon>
        <taxon>Dikarya</taxon>
        <taxon>Ascomycota</taxon>
        <taxon>Pezizomycotina</taxon>
        <taxon>Dothideomycetes</taxon>
        <taxon>Dothideomycetidae</taxon>
        <taxon>Mycosphaerellales</taxon>
        <taxon>Mycosphaerellaceae</taxon>
        <taxon>Dothistroma</taxon>
    </lineage>
</organism>
<proteinExistence type="predicted"/>
<dbReference type="EMBL" id="KB446546">
    <property type="protein sequence ID" value="EME38694.1"/>
    <property type="molecule type" value="Genomic_DNA"/>
</dbReference>
<keyword evidence="2" id="KW-1185">Reference proteome</keyword>
<gene>
    <name evidence="1" type="ORF">DOTSEDRAFT_38933</name>
</gene>
<dbReference type="HOGENOM" id="CLU_1610712_0_0_1"/>
<reference evidence="2" key="1">
    <citation type="journal article" date="2012" name="PLoS Genet.">
        <title>The genomes of the fungal plant pathogens Cladosporium fulvum and Dothistroma septosporum reveal adaptation to different hosts and lifestyles but also signatures of common ancestry.</title>
        <authorList>
            <person name="de Wit P.J.G.M."/>
            <person name="van der Burgt A."/>
            <person name="Oekmen B."/>
            <person name="Stergiopoulos I."/>
            <person name="Abd-Elsalam K.A."/>
            <person name="Aerts A.L."/>
            <person name="Bahkali A.H."/>
            <person name="Beenen H.G."/>
            <person name="Chettri P."/>
            <person name="Cox M.P."/>
            <person name="Datema E."/>
            <person name="de Vries R.P."/>
            <person name="Dhillon B."/>
            <person name="Ganley A.R."/>
            <person name="Griffiths S.A."/>
            <person name="Guo Y."/>
            <person name="Hamelin R.C."/>
            <person name="Henrissat B."/>
            <person name="Kabir M.S."/>
            <person name="Jashni M.K."/>
            <person name="Kema G."/>
            <person name="Klaubauf S."/>
            <person name="Lapidus A."/>
            <person name="Levasseur A."/>
            <person name="Lindquist E."/>
            <person name="Mehrabi R."/>
            <person name="Ohm R.A."/>
            <person name="Owen T.J."/>
            <person name="Salamov A."/>
            <person name="Schwelm A."/>
            <person name="Schijlen E."/>
            <person name="Sun H."/>
            <person name="van den Burg H.A."/>
            <person name="van Ham R.C.H.J."/>
            <person name="Zhang S."/>
            <person name="Goodwin S.B."/>
            <person name="Grigoriev I.V."/>
            <person name="Collemare J."/>
            <person name="Bradshaw R.E."/>
        </authorList>
    </citation>
    <scope>NUCLEOTIDE SEQUENCE [LARGE SCALE GENOMIC DNA]</scope>
    <source>
        <strain evidence="2">NZE10 / CBS 128990</strain>
    </source>
</reference>
<evidence type="ECO:0008006" key="3">
    <source>
        <dbReference type="Google" id="ProtNLM"/>
    </source>
</evidence>
<name>M2Y037_DOTSN</name>
<evidence type="ECO:0000313" key="1">
    <source>
        <dbReference type="EMBL" id="EME38694.1"/>
    </source>
</evidence>
<dbReference type="Proteomes" id="UP000016933">
    <property type="component" value="Unassembled WGS sequence"/>
</dbReference>
<accession>M2Y037</accession>
<sequence>MSLLTPPPSDAGSNFDSQTILMYDPEEIKLLEYVKTIPLTMVECMNSKDWERYDTFLAPCHRSYGWLYSAKSLSRAELMTQLEENSSKNPGWKCEALDVMPHVVRRGDKGQITSVEVLINAKHYHMPDRVVRSMCLTLVFASYWNAMRGSYDWLCTQQKIVPGMD</sequence>
<reference evidence="1 2" key="2">
    <citation type="journal article" date="2012" name="PLoS Pathog.">
        <title>Diverse lifestyles and strategies of plant pathogenesis encoded in the genomes of eighteen Dothideomycetes fungi.</title>
        <authorList>
            <person name="Ohm R.A."/>
            <person name="Feau N."/>
            <person name="Henrissat B."/>
            <person name="Schoch C.L."/>
            <person name="Horwitz B.A."/>
            <person name="Barry K.W."/>
            <person name="Condon B.J."/>
            <person name="Copeland A.C."/>
            <person name="Dhillon B."/>
            <person name="Glaser F."/>
            <person name="Hesse C.N."/>
            <person name="Kosti I."/>
            <person name="LaButti K."/>
            <person name="Lindquist E.A."/>
            <person name="Lucas S."/>
            <person name="Salamov A.A."/>
            <person name="Bradshaw R.E."/>
            <person name="Ciuffetti L."/>
            <person name="Hamelin R.C."/>
            <person name="Kema G.H.J."/>
            <person name="Lawrence C."/>
            <person name="Scott J.A."/>
            <person name="Spatafora J.W."/>
            <person name="Turgeon B.G."/>
            <person name="de Wit P.J.G.M."/>
            <person name="Zhong S."/>
            <person name="Goodwin S.B."/>
            <person name="Grigoriev I.V."/>
        </authorList>
    </citation>
    <scope>NUCLEOTIDE SEQUENCE [LARGE SCALE GENOMIC DNA]</scope>
    <source>
        <strain evidence="2">NZE10 / CBS 128990</strain>
    </source>
</reference>
<evidence type="ECO:0000313" key="2">
    <source>
        <dbReference type="Proteomes" id="UP000016933"/>
    </source>
</evidence>
<dbReference type="AlphaFoldDB" id="M2Y037"/>
<dbReference type="OrthoDB" id="421009at2759"/>